<dbReference type="HAMAP" id="MF_00183">
    <property type="entry name" value="DXP_reductoisom"/>
    <property type="match status" value="1"/>
</dbReference>
<keyword evidence="13" id="KW-0413">Isomerase</keyword>
<feature type="binding site" evidence="9">
    <location>
        <position position="160"/>
    </location>
    <ligand>
        <name>1-deoxy-D-xylulose 5-phosphate</name>
        <dbReference type="ChEBI" id="CHEBI:57792"/>
    </ligand>
</feature>
<dbReference type="FunFam" id="3.40.50.720:FF:000045">
    <property type="entry name" value="1-deoxy-D-xylulose 5-phosphate reductoisomerase"/>
    <property type="match status" value="1"/>
</dbReference>
<feature type="domain" description="1-deoxy-D-xylulose 5-phosphate reductoisomerase C-terminal" evidence="11">
    <location>
        <begin position="154"/>
        <end position="237"/>
    </location>
</feature>
<comment type="caution">
    <text evidence="13">The sequence shown here is derived from an EMBL/GenBank/DDBJ whole genome shotgun (WGS) entry which is preliminary data.</text>
</comment>
<proteinExistence type="inferred from homology"/>
<dbReference type="InterPro" id="IPR013644">
    <property type="entry name" value="DXP_reductoisomerase_C"/>
</dbReference>
<comment type="similarity">
    <text evidence="2 9">Belongs to the DXR family.</text>
</comment>
<feature type="binding site" evidence="9">
    <location>
        <position position="21"/>
    </location>
    <ligand>
        <name>NADPH</name>
        <dbReference type="ChEBI" id="CHEBI:57783"/>
    </ligand>
</feature>
<dbReference type="NCBIfam" id="TIGR00243">
    <property type="entry name" value="Dxr"/>
    <property type="match status" value="1"/>
</dbReference>
<evidence type="ECO:0000256" key="1">
    <source>
        <dbReference type="ARBA" id="ARBA00005094"/>
    </source>
</evidence>
<dbReference type="EMBL" id="VFIY01000004">
    <property type="protein sequence ID" value="TPD62911.1"/>
    <property type="molecule type" value="Genomic_DNA"/>
</dbReference>
<feature type="binding site" evidence="9">
    <location>
        <position position="184"/>
    </location>
    <ligand>
        <name>1-deoxy-D-xylulose 5-phosphate</name>
        <dbReference type="ChEBI" id="CHEBI:57792"/>
    </ligand>
</feature>
<dbReference type="EC" id="1.1.1.267" evidence="9"/>
<feature type="binding site" evidence="9">
    <location>
        <position position="229"/>
    </location>
    <ligand>
        <name>1-deoxy-D-xylulose 5-phosphate</name>
        <dbReference type="ChEBI" id="CHEBI:57792"/>
    </ligand>
</feature>
<organism evidence="13 14">
    <name type="scientific">Emcibacter nanhaiensis</name>
    <dbReference type="NCBI Taxonomy" id="1505037"/>
    <lineage>
        <taxon>Bacteria</taxon>
        <taxon>Pseudomonadati</taxon>
        <taxon>Pseudomonadota</taxon>
        <taxon>Alphaproteobacteria</taxon>
        <taxon>Emcibacterales</taxon>
        <taxon>Emcibacteraceae</taxon>
        <taxon>Emcibacter</taxon>
    </lineage>
</organism>
<evidence type="ECO:0000256" key="7">
    <source>
        <dbReference type="ARBA" id="ARBA00023229"/>
    </source>
</evidence>
<evidence type="ECO:0000313" key="14">
    <source>
        <dbReference type="Proteomes" id="UP000319148"/>
    </source>
</evidence>
<evidence type="ECO:0000259" key="11">
    <source>
        <dbReference type="Pfam" id="PF08436"/>
    </source>
</evidence>
<dbReference type="InterPro" id="IPR003821">
    <property type="entry name" value="DXP_reductoisomerase"/>
</dbReference>
<keyword evidence="4 9" id="KW-0521">NADP</keyword>
<evidence type="ECO:0000256" key="4">
    <source>
        <dbReference type="ARBA" id="ARBA00022857"/>
    </source>
</evidence>
<dbReference type="Proteomes" id="UP000319148">
    <property type="component" value="Unassembled WGS sequence"/>
</dbReference>
<comment type="cofactor">
    <cofactor evidence="9">
        <name>Mg(2+)</name>
        <dbReference type="ChEBI" id="CHEBI:18420"/>
    </cofactor>
    <cofactor evidence="9">
        <name>Mn(2+)</name>
        <dbReference type="ChEBI" id="CHEBI:29035"/>
    </cofactor>
</comment>
<dbReference type="RefSeq" id="WP_139938161.1">
    <property type="nucleotide sequence ID" value="NZ_JBHSYP010000022.1"/>
</dbReference>
<keyword evidence="14" id="KW-1185">Reference proteome</keyword>
<dbReference type="InterPro" id="IPR036291">
    <property type="entry name" value="NAD(P)-bd_dom_sf"/>
</dbReference>
<comment type="function">
    <text evidence="9">Catalyzes the NADPH-dependent rearrangement and reduction of 1-deoxy-D-xylulose-5-phosphate (DXP) to 2-C-methyl-D-erythritol 4-phosphate (MEP).</text>
</comment>
<dbReference type="GO" id="GO:0016853">
    <property type="term" value="F:isomerase activity"/>
    <property type="evidence" value="ECO:0007669"/>
    <property type="project" value="UniProtKB-KW"/>
</dbReference>
<feature type="binding site" evidence="9">
    <location>
        <position position="133"/>
    </location>
    <ligand>
        <name>1-deoxy-D-xylulose 5-phosphate</name>
        <dbReference type="ChEBI" id="CHEBI:57792"/>
    </ligand>
</feature>
<comment type="caution">
    <text evidence="9">Lacks conserved residue(s) required for the propagation of feature annotation.</text>
</comment>
<feature type="binding site" evidence="9">
    <location>
        <position position="226"/>
    </location>
    <ligand>
        <name>1-deoxy-D-xylulose 5-phosphate</name>
        <dbReference type="ChEBI" id="CHEBI:57792"/>
    </ligand>
</feature>
<sequence length="393" mass="42521">MEASLLPNKNKIRTVSVLGSTGSIGCNTLDLVARYPDHYRVMALTANRNVSELAEQAIRFNAKMAVVADESCYQALKEALAGTNIKVGAGREALIEAASLPSDWVMASIVGAAGLDPTLSAIRRGAIVALANKECLVCAGDLVMKEVVEHNATLLPVDSEHNAIFQVFDFEQPEKISHVTLTASGGPFYQMSVEEMEKVTPQQAVSHPNWDMGAKISVDSATMMNKGLELIEAYHLFPVSEDKIEIIVHPQSVIHSMVSYVDGSVLAQLGSPDMRTPISYTLAWPERIGTPAKQLDLARLGRLDFFEPDPVRFPALKLAREALQTGGSAPTILNAANEIAVHAFLEGKIGFLEISRIVEKTLGVMGSVELKCLQTVLEIDREARRISAGFIGN</sequence>
<dbReference type="GO" id="GO:0030145">
    <property type="term" value="F:manganese ion binding"/>
    <property type="evidence" value="ECO:0007669"/>
    <property type="project" value="TreeGrafter"/>
</dbReference>
<evidence type="ECO:0000256" key="3">
    <source>
        <dbReference type="ARBA" id="ARBA00022723"/>
    </source>
</evidence>
<dbReference type="SUPFAM" id="SSF69055">
    <property type="entry name" value="1-deoxy-D-xylulose-5-phosphate reductoisomerase, C-terminal domain"/>
    <property type="match status" value="1"/>
</dbReference>
<reference evidence="14" key="1">
    <citation type="submission" date="2019-06" db="EMBL/GenBank/DDBJ databases">
        <title>The complete genome of Emcibacter congregatus ZYLT.</title>
        <authorList>
            <person name="Zhao Z."/>
        </authorList>
    </citation>
    <scope>NUCLEOTIDE SEQUENCE [LARGE SCALE GENOMIC DNA]</scope>
    <source>
        <strain evidence="14">MCCC 1A06723</strain>
    </source>
</reference>
<dbReference type="GO" id="GO:0070402">
    <property type="term" value="F:NADPH binding"/>
    <property type="evidence" value="ECO:0007669"/>
    <property type="project" value="InterPro"/>
</dbReference>
<accession>A0A501PT74</accession>
<dbReference type="InterPro" id="IPR013512">
    <property type="entry name" value="DXP_reductoisomerase_N"/>
</dbReference>
<feature type="binding site" evidence="9">
    <location>
        <position position="24"/>
    </location>
    <ligand>
        <name>NADPH</name>
        <dbReference type="ChEBI" id="CHEBI:57783"/>
    </ligand>
</feature>
<feature type="binding site" evidence="9">
    <location>
        <position position="159"/>
    </location>
    <ligand>
        <name>1-deoxy-D-xylulose 5-phosphate</name>
        <dbReference type="ChEBI" id="CHEBI:57792"/>
    </ligand>
</feature>
<evidence type="ECO:0000313" key="13">
    <source>
        <dbReference type="EMBL" id="TPD62911.1"/>
    </source>
</evidence>
<name>A0A501PT74_9PROT</name>
<evidence type="ECO:0000259" key="10">
    <source>
        <dbReference type="Pfam" id="PF02670"/>
    </source>
</evidence>
<keyword evidence="7 9" id="KW-0414">Isoprene biosynthesis</keyword>
<dbReference type="Pfam" id="PF13288">
    <property type="entry name" value="DXPR_C"/>
    <property type="match status" value="1"/>
</dbReference>
<dbReference type="OrthoDB" id="9806546at2"/>
<dbReference type="InterPro" id="IPR036169">
    <property type="entry name" value="DXPR_C_sf"/>
</dbReference>
<evidence type="ECO:0000256" key="5">
    <source>
        <dbReference type="ARBA" id="ARBA00023002"/>
    </source>
</evidence>
<feature type="binding site" evidence="9">
    <location>
        <position position="49"/>
    </location>
    <ligand>
        <name>NADPH</name>
        <dbReference type="ChEBI" id="CHEBI:57783"/>
    </ligand>
</feature>
<feature type="binding site" evidence="9">
    <location>
        <position position="132"/>
    </location>
    <ligand>
        <name>NADPH</name>
        <dbReference type="ChEBI" id="CHEBI:57783"/>
    </ligand>
</feature>
<dbReference type="GO" id="GO:0051484">
    <property type="term" value="P:isopentenyl diphosphate biosynthetic process, methylerythritol 4-phosphate pathway involved in terpenoid biosynthetic process"/>
    <property type="evidence" value="ECO:0007669"/>
    <property type="project" value="UniProtKB-ARBA"/>
</dbReference>
<feature type="binding site" evidence="9">
    <location>
        <position position="22"/>
    </location>
    <ligand>
        <name>NADPH</name>
        <dbReference type="ChEBI" id="CHEBI:57783"/>
    </ligand>
</feature>
<feature type="binding site" evidence="9">
    <location>
        <position position="158"/>
    </location>
    <ligand>
        <name>Mn(2+)</name>
        <dbReference type="ChEBI" id="CHEBI:29035"/>
    </ligand>
</feature>
<feature type="binding site" evidence="9">
    <location>
        <position position="213"/>
    </location>
    <ligand>
        <name>NADPH</name>
        <dbReference type="ChEBI" id="CHEBI:57783"/>
    </ligand>
</feature>
<feature type="domain" description="DXP reductoisomerase C-terminal" evidence="12">
    <location>
        <begin position="269"/>
        <end position="385"/>
    </location>
</feature>
<dbReference type="SUPFAM" id="SSF55347">
    <property type="entry name" value="Glyceraldehyde-3-phosphate dehydrogenase-like, C-terminal domain"/>
    <property type="match status" value="1"/>
</dbReference>
<evidence type="ECO:0000256" key="2">
    <source>
        <dbReference type="ARBA" id="ARBA00006825"/>
    </source>
</evidence>
<dbReference type="PANTHER" id="PTHR30525:SF0">
    <property type="entry name" value="1-DEOXY-D-XYLULOSE 5-PHOSPHATE REDUCTOISOMERASE, CHLOROPLASTIC"/>
    <property type="match status" value="1"/>
</dbReference>
<feature type="binding site" evidence="9">
    <location>
        <position position="220"/>
    </location>
    <ligand>
        <name>1-deoxy-D-xylulose 5-phosphate</name>
        <dbReference type="ChEBI" id="CHEBI:57792"/>
    </ligand>
</feature>
<dbReference type="UniPathway" id="UPA00056">
    <property type="reaction ID" value="UER00092"/>
</dbReference>
<feature type="binding site" evidence="9">
    <location>
        <position position="160"/>
    </location>
    <ligand>
        <name>Mn(2+)</name>
        <dbReference type="ChEBI" id="CHEBI:29035"/>
    </ligand>
</feature>
<dbReference type="PIRSF" id="PIRSF006205">
    <property type="entry name" value="Dxp_reductismrs"/>
    <property type="match status" value="1"/>
</dbReference>
<feature type="binding site" evidence="9">
    <location>
        <position position="207"/>
    </location>
    <ligand>
        <name>1-deoxy-D-xylulose 5-phosphate</name>
        <dbReference type="ChEBI" id="CHEBI:57792"/>
    </ligand>
</feature>
<keyword evidence="9" id="KW-0460">Magnesium</keyword>
<feature type="binding site" evidence="9">
    <location>
        <position position="134"/>
    </location>
    <ligand>
        <name>NADPH</name>
        <dbReference type="ChEBI" id="CHEBI:57783"/>
    </ligand>
</feature>
<dbReference type="PANTHER" id="PTHR30525">
    <property type="entry name" value="1-DEOXY-D-XYLULOSE 5-PHOSPHATE REDUCTOISOMERASE"/>
    <property type="match status" value="1"/>
</dbReference>
<gene>
    <name evidence="9" type="primary">dxr</name>
    <name evidence="13" type="ORF">FIV46_02195</name>
</gene>
<dbReference type="Gene3D" id="1.10.1740.10">
    <property type="match status" value="1"/>
</dbReference>
<evidence type="ECO:0000256" key="9">
    <source>
        <dbReference type="HAMAP-Rule" id="MF_00183"/>
    </source>
</evidence>
<evidence type="ECO:0000259" key="12">
    <source>
        <dbReference type="Pfam" id="PF13288"/>
    </source>
</evidence>
<feature type="domain" description="1-deoxy-D-xylulose 5-phosphate reductoisomerase N-terminal" evidence="10">
    <location>
        <begin position="15"/>
        <end position="140"/>
    </location>
</feature>
<protein>
    <recommendedName>
        <fullName evidence="9">1-deoxy-D-xylulose 5-phosphate reductoisomerase</fullName>
        <shortName evidence="9">DXP reductoisomerase</shortName>
        <ecNumber evidence="9">1.1.1.267</ecNumber>
    </recommendedName>
    <alternativeName>
        <fullName evidence="9">1-deoxyxylulose-5-phosphate reductoisomerase</fullName>
    </alternativeName>
    <alternativeName>
        <fullName evidence="9">2-C-methyl-D-erythritol 4-phosphate synthase</fullName>
    </alternativeName>
</protein>
<dbReference type="NCBIfam" id="NF009114">
    <property type="entry name" value="PRK12464.1"/>
    <property type="match status" value="1"/>
</dbReference>
<keyword evidence="6 9" id="KW-0464">Manganese</keyword>
<dbReference type="GO" id="GO:0030604">
    <property type="term" value="F:1-deoxy-D-xylulose-5-phosphate reductoisomerase activity"/>
    <property type="evidence" value="ECO:0007669"/>
    <property type="project" value="UniProtKB-UniRule"/>
</dbReference>
<dbReference type="InterPro" id="IPR026877">
    <property type="entry name" value="DXPR_C"/>
</dbReference>
<dbReference type="SUPFAM" id="SSF51735">
    <property type="entry name" value="NAD(P)-binding Rossmann-fold domains"/>
    <property type="match status" value="1"/>
</dbReference>
<dbReference type="Gene3D" id="3.40.50.720">
    <property type="entry name" value="NAD(P)-binding Rossmann-like Domain"/>
    <property type="match status" value="1"/>
</dbReference>
<feature type="binding site" evidence="9">
    <location>
        <position position="48"/>
    </location>
    <ligand>
        <name>NADPH</name>
        <dbReference type="ChEBI" id="CHEBI:57783"/>
    </ligand>
</feature>
<evidence type="ECO:0000256" key="6">
    <source>
        <dbReference type="ARBA" id="ARBA00023211"/>
    </source>
</evidence>
<dbReference type="AlphaFoldDB" id="A0A501PT74"/>
<comment type="pathway">
    <text evidence="1 9">Isoprenoid biosynthesis; isopentenyl diphosphate biosynthesis via DXP pathway; isopentenyl diphosphate from 1-deoxy-D-xylulose 5-phosphate: step 1/6.</text>
</comment>
<keyword evidence="3 9" id="KW-0479">Metal-binding</keyword>
<feature type="binding site" evidence="9">
    <location>
        <position position="229"/>
    </location>
    <ligand>
        <name>Mn(2+)</name>
        <dbReference type="ChEBI" id="CHEBI:29035"/>
    </ligand>
</feature>
<dbReference type="Pfam" id="PF08436">
    <property type="entry name" value="DXP_redisom_C"/>
    <property type="match status" value="1"/>
</dbReference>
<evidence type="ECO:0000256" key="8">
    <source>
        <dbReference type="ARBA" id="ARBA00048543"/>
    </source>
</evidence>
<feature type="binding site" evidence="9">
    <location>
        <position position="225"/>
    </location>
    <ligand>
        <name>1-deoxy-D-xylulose 5-phosphate</name>
        <dbReference type="ChEBI" id="CHEBI:57792"/>
    </ligand>
</feature>
<keyword evidence="5 9" id="KW-0560">Oxidoreductase</keyword>
<feature type="binding site" evidence="9">
    <location>
        <position position="23"/>
    </location>
    <ligand>
        <name>NADPH</name>
        <dbReference type="ChEBI" id="CHEBI:57783"/>
    </ligand>
</feature>
<comment type="catalytic activity">
    <reaction evidence="8">
        <text>2-C-methyl-D-erythritol 4-phosphate + NADP(+) = 1-deoxy-D-xylulose 5-phosphate + NADPH + H(+)</text>
        <dbReference type="Rhea" id="RHEA:13717"/>
        <dbReference type="ChEBI" id="CHEBI:15378"/>
        <dbReference type="ChEBI" id="CHEBI:57783"/>
        <dbReference type="ChEBI" id="CHEBI:57792"/>
        <dbReference type="ChEBI" id="CHEBI:58262"/>
        <dbReference type="ChEBI" id="CHEBI:58349"/>
        <dbReference type="EC" id="1.1.1.267"/>
    </reaction>
    <physiologicalReaction direction="right-to-left" evidence="8">
        <dbReference type="Rhea" id="RHEA:13719"/>
    </physiologicalReaction>
</comment>
<dbReference type="Pfam" id="PF02670">
    <property type="entry name" value="DXP_reductoisom"/>
    <property type="match status" value="1"/>
</dbReference>